<gene>
    <name evidence="6" type="ORF">EBN88_17095</name>
</gene>
<keyword evidence="4" id="KW-0862">Zinc</keyword>
<dbReference type="EMBL" id="RFFJ01000093">
    <property type="protein sequence ID" value="RMI38339.1"/>
    <property type="molecule type" value="Genomic_DNA"/>
</dbReference>
<dbReference type="PANTHER" id="PTHR46233:SF3">
    <property type="entry name" value="HYDROXYACYLGLUTATHIONE HYDROLASE GLOC"/>
    <property type="match status" value="1"/>
</dbReference>
<evidence type="ECO:0000256" key="3">
    <source>
        <dbReference type="ARBA" id="ARBA00022801"/>
    </source>
</evidence>
<feature type="domain" description="Metallo-beta-lactamase" evidence="5">
    <location>
        <begin position="36"/>
        <end position="235"/>
    </location>
</feature>
<dbReference type="InterPro" id="IPR036866">
    <property type="entry name" value="RibonucZ/Hydroxyglut_hydro"/>
</dbReference>
<sequence>MGSFPQAPEGTSVHVNPAASAAPTPLAPDVFRFEDTCNVYLLRHDRRAVLIDFGYGAVLDHLADFDVDEVTDVLVTHHHRDQVQGLARAVAAGIRVWVPPVERELIAEVDEHWRTRRFDNDYDVRQDRFSLLEQVPVTGTVDEYRTRRYGHAEIHTLPLPGHTPGSVGYLVTAGGRRLAFVGDLIHGEGRVWSLAATQWAYTGSHENHGKEGVAATILSTMRLLDTGAESLLPSHGAPVTDPPTAVARLRGKLTELLQMNRRTPFDPERMLYRPWTEITPHLLRNTTSMANSYALLSDSGTALLLDFGYDLTTGLPGGQDRSARRPLLESITALRRDHGIDRVEVALPTHYHDDHVAGFNLLREVHGTEVWSPSHIAPVLAAPRRFDLPCLWYDPIPVDRELPVNGSVRWREYEIGVHDLPGHTLYAAAYAFTVDGRKVIATGDQQTTEWEPGLRPEILNYQYRNRFRIDDYTRSAELYRALRPELMISGHWFPFEVSDAYLDMLLEKGRQLARLHRELLPAELDLGAEGFAARIGPYRHVARPGETIRYTVEIRNPFPHEEAAEVRLILPAGWHAEPSVVRSAVPPGREASVEFAVRVPAGAPRAERLRLAADLTVGALRLGQQAEALVSVR</sequence>
<dbReference type="GO" id="GO:0046872">
    <property type="term" value="F:metal ion binding"/>
    <property type="evidence" value="ECO:0007669"/>
    <property type="project" value="UniProtKB-KW"/>
</dbReference>
<reference evidence="6 7" key="1">
    <citation type="submission" date="2018-10" db="EMBL/GenBank/DDBJ databases">
        <title>Isolation, diversity and antifungal activity of actinobacteria from wheat.</title>
        <authorList>
            <person name="Han C."/>
        </authorList>
    </citation>
    <scope>NUCLEOTIDE SEQUENCE [LARGE SCALE GENOMIC DNA]</scope>
    <source>
        <strain evidence="6 7">NEAU-YY642</strain>
    </source>
</reference>
<evidence type="ECO:0000313" key="7">
    <source>
        <dbReference type="Proteomes" id="UP000278673"/>
    </source>
</evidence>
<evidence type="ECO:0000256" key="1">
    <source>
        <dbReference type="ARBA" id="ARBA00001947"/>
    </source>
</evidence>
<name>A0A3M2LLM7_9ACTN</name>
<keyword evidence="3 6" id="KW-0378">Hydrolase</keyword>
<evidence type="ECO:0000259" key="5">
    <source>
        <dbReference type="SMART" id="SM00849"/>
    </source>
</evidence>
<comment type="cofactor">
    <cofactor evidence="1">
        <name>Zn(2+)</name>
        <dbReference type="ChEBI" id="CHEBI:29105"/>
    </cofactor>
</comment>
<dbReference type="GO" id="GO:0005975">
    <property type="term" value="P:carbohydrate metabolic process"/>
    <property type="evidence" value="ECO:0007669"/>
    <property type="project" value="UniProtKB-ARBA"/>
</dbReference>
<evidence type="ECO:0000313" key="6">
    <source>
        <dbReference type="EMBL" id="RMI38339.1"/>
    </source>
</evidence>
<dbReference type="PANTHER" id="PTHR46233">
    <property type="entry name" value="HYDROXYACYLGLUTATHIONE HYDROLASE GLOC"/>
    <property type="match status" value="1"/>
</dbReference>
<evidence type="ECO:0000256" key="4">
    <source>
        <dbReference type="ARBA" id="ARBA00022833"/>
    </source>
</evidence>
<proteinExistence type="predicted"/>
<dbReference type="Pfam" id="PF10633">
    <property type="entry name" value="NPCBM_assoc"/>
    <property type="match status" value="1"/>
</dbReference>
<protein>
    <submittedName>
        <fullName evidence="6">MBL fold metallo-hydrolase</fullName>
    </submittedName>
</protein>
<dbReference type="Proteomes" id="UP000278673">
    <property type="component" value="Unassembled WGS sequence"/>
</dbReference>
<accession>A0A3M2LLM7</accession>
<dbReference type="InterPro" id="IPR001279">
    <property type="entry name" value="Metallo-B-lactamas"/>
</dbReference>
<keyword evidence="7" id="KW-1185">Reference proteome</keyword>
<feature type="domain" description="Metallo-beta-lactamase" evidence="5">
    <location>
        <begin position="289"/>
        <end position="491"/>
    </location>
</feature>
<dbReference type="SUPFAM" id="SSF56281">
    <property type="entry name" value="Metallo-hydrolase/oxidoreductase"/>
    <property type="match status" value="2"/>
</dbReference>
<dbReference type="InterPro" id="IPR013783">
    <property type="entry name" value="Ig-like_fold"/>
</dbReference>
<dbReference type="GO" id="GO:0016787">
    <property type="term" value="F:hydrolase activity"/>
    <property type="evidence" value="ECO:0007669"/>
    <property type="project" value="UniProtKB-KW"/>
</dbReference>
<dbReference type="Gene3D" id="2.60.40.10">
    <property type="entry name" value="Immunoglobulins"/>
    <property type="match status" value="1"/>
</dbReference>
<dbReference type="InterPro" id="IPR051453">
    <property type="entry name" value="MBL_Glyoxalase_II"/>
</dbReference>
<dbReference type="SMART" id="SM00849">
    <property type="entry name" value="Lactamase_B"/>
    <property type="match status" value="2"/>
</dbReference>
<organism evidence="6 7">
    <name type="scientific">Streptomyces triticirhizae</name>
    <dbReference type="NCBI Taxonomy" id="2483353"/>
    <lineage>
        <taxon>Bacteria</taxon>
        <taxon>Bacillati</taxon>
        <taxon>Actinomycetota</taxon>
        <taxon>Actinomycetes</taxon>
        <taxon>Kitasatosporales</taxon>
        <taxon>Streptomycetaceae</taxon>
        <taxon>Streptomyces</taxon>
    </lineage>
</organism>
<evidence type="ECO:0000256" key="2">
    <source>
        <dbReference type="ARBA" id="ARBA00022723"/>
    </source>
</evidence>
<keyword evidence="2" id="KW-0479">Metal-binding</keyword>
<dbReference type="Pfam" id="PF00753">
    <property type="entry name" value="Lactamase_B"/>
    <property type="match status" value="2"/>
</dbReference>
<dbReference type="AlphaFoldDB" id="A0A3M2LLM7"/>
<dbReference type="InterPro" id="IPR018905">
    <property type="entry name" value="A-galactase_NEW3"/>
</dbReference>
<comment type="caution">
    <text evidence="6">The sequence shown here is derived from an EMBL/GenBank/DDBJ whole genome shotgun (WGS) entry which is preliminary data.</text>
</comment>
<dbReference type="Gene3D" id="3.60.15.10">
    <property type="entry name" value="Ribonuclease Z/Hydroxyacylglutathione hydrolase-like"/>
    <property type="match status" value="2"/>
</dbReference>